<name>A0A2P2Q260_RHIMU</name>
<dbReference type="AlphaFoldDB" id="A0A2P2Q260"/>
<proteinExistence type="predicted"/>
<protein>
    <submittedName>
        <fullName evidence="1">Uncharacterized protein</fullName>
    </submittedName>
</protein>
<sequence>MLLPFQIFFKMKDERLESR</sequence>
<reference evidence="1" key="1">
    <citation type="submission" date="2018-02" db="EMBL/GenBank/DDBJ databases">
        <title>Rhizophora mucronata_Transcriptome.</title>
        <authorList>
            <person name="Meera S.P."/>
            <person name="Sreeshan A."/>
            <person name="Augustine A."/>
        </authorList>
    </citation>
    <scope>NUCLEOTIDE SEQUENCE</scope>
    <source>
        <tissue evidence="1">Leaf</tissue>
    </source>
</reference>
<organism evidence="1">
    <name type="scientific">Rhizophora mucronata</name>
    <name type="common">Asiatic mangrove</name>
    <dbReference type="NCBI Taxonomy" id="61149"/>
    <lineage>
        <taxon>Eukaryota</taxon>
        <taxon>Viridiplantae</taxon>
        <taxon>Streptophyta</taxon>
        <taxon>Embryophyta</taxon>
        <taxon>Tracheophyta</taxon>
        <taxon>Spermatophyta</taxon>
        <taxon>Magnoliopsida</taxon>
        <taxon>eudicotyledons</taxon>
        <taxon>Gunneridae</taxon>
        <taxon>Pentapetalae</taxon>
        <taxon>rosids</taxon>
        <taxon>fabids</taxon>
        <taxon>Malpighiales</taxon>
        <taxon>Rhizophoraceae</taxon>
        <taxon>Rhizophora</taxon>
    </lineage>
</organism>
<accession>A0A2P2Q260</accession>
<evidence type="ECO:0000313" key="1">
    <source>
        <dbReference type="EMBL" id="MBX61057.1"/>
    </source>
</evidence>
<dbReference type="EMBL" id="GGEC01080573">
    <property type="protein sequence ID" value="MBX61057.1"/>
    <property type="molecule type" value="Transcribed_RNA"/>
</dbReference>